<protein>
    <submittedName>
        <fullName evidence="1">Uncharacterized protein</fullName>
    </submittedName>
</protein>
<sequence length="52" mass="5088">VAPLATAILIGSPGSTAVPMNLPCNLQAAPTLSKASNMTGLVIGSPGSLWTP</sequence>
<organism evidence="1">
    <name type="scientific">marine metagenome</name>
    <dbReference type="NCBI Taxonomy" id="408172"/>
    <lineage>
        <taxon>unclassified sequences</taxon>
        <taxon>metagenomes</taxon>
        <taxon>ecological metagenomes</taxon>
    </lineage>
</organism>
<accession>A0A381UYM7</accession>
<evidence type="ECO:0000313" key="1">
    <source>
        <dbReference type="EMBL" id="SVA32718.1"/>
    </source>
</evidence>
<gene>
    <name evidence="1" type="ORF">METZ01_LOCUS85572</name>
</gene>
<reference evidence="1" key="1">
    <citation type="submission" date="2018-05" db="EMBL/GenBank/DDBJ databases">
        <authorList>
            <person name="Lanie J.A."/>
            <person name="Ng W.-L."/>
            <person name="Kazmierczak K.M."/>
            <person name="Andrzejewski T.M."/>
            <person name="Davidsen T.M."/>
            <person name="Wayne K.J."/>
            <person name="Tettelin H."/>
            <person name="Glass J.I."/>
            <person name="Rusch D."/>
            <person name="Podicherti R."/>
            <person name="Tsui H.-C.T."/>
            <person name="Winkler M.E."/>
        </authorList>
    </citation>
    <scope>NUCLEOTIDE SEQUENCE</scope>
</reference>
<dbReference type="EMBL" id="UINC01007330">
    <property type="protein sequence ID" value="SVA32718.1"/>
    <property type="molecule type" value="Genomic_DNA"/>
</dbReference>
<feature type="non-terminal residue" evidence="1">
    <location>
        <position position="1"/>
    </location>
</feature>
<proteinExistence type="predicted"/>
<name>A0A381UYM7_9ZZZZ</name>
<dbReference type="AlphaFoldDB" id="A0A381UYM7"/>